<accession>A0A7S2ACH2</accession>
<name>A0A7S2ACH2_9DINO</name>
<evidence type="ECO:0000256" key="1">
    <source>
        <dbReference type="SAM" id="Coils"/>
    </source>
</evidence>
<sequence length="364" mass="39441">MRQARGTKEDRTRLDLIMLALRGRKIGFEKVISMIDGMVATLKTEQTDDDHKKEYCGVQFDQSDDKKKGLERMVADAETAIAKAEEGIATLKDEAAALTAGVKALDKSVAEATEQRKTENVEFTELMASDSAAKELLGFAKNRLNKFYNPKLYKPPAKRELSREDRIAVNFGGTAPPTPAPGGIAETGIAVLAEVSAHTHQKSNVAPPPPPETFGAYTKKSQENTGVIAMIGLLIKDLDKEMTEAQTAEKDAQADYETLMSDSAEKRAADSKSLTEKESAAADVQADLEAHKDTKASTTQELAATLKYISSLHAECDWLIQYFDVRKEARASEIDALGKAKAVLSGADFSLIQTGTRGSLRGSP</sequence>
<dbReference type="AlphaFoldDB" id="A0A7S2ACH2"/>
<organism evidence="3">
    <name type="scientific">Alexandrium andersonii</name>
    <dbReference type="NCBI Taxonomy" id="327968"/>
    <lineage>
        <taxon>Eukaryota</taxon>
        <taxon>Sar</taxon>
        <taxon>Alveolata</taxon>
        <taxon>Dinophyceae</taxon>
        <taxon>Gonyaulacales</taxon>
        <taxon>Pyrocystaceae</taxon>
        <taxon>Alexandrium</taxon>
    </lineage>
</organism>
<feature type="coiled-coil region" evidence="1">
    <location>
        <begin position="67"/>
        <end position="94"/>
    </location>
</feature>
<feature type="region of interest" description="Disordered" evidence="2">
    <location>
        <begin position="200"/>
        <end position="219"/>
    </location>
</feature>
<feature type="coiled-coil region" evidence="1">
    <location>
        <begin position="235"/>
        <end position="294"/>
    </location>
</feature>
<proteinExistence type="predicted"/>
<evidence type="ECO:0000313" key="3">
    <source>
        <dbReference type="EMBL" id="CAD9364208.1"/>
    </source>
</evidence>
<reference evidence="3" key="1">
    <citation type="submission" date="2021-01" db="EMBL/GenBank/DDBJ databases">
        <authorList>
            <person name="Corre E."/>
            <person name="Pelletier E."/>
            <person name="Niang G."/>
            <person name="Scheremetjew M."/>
            <person name="Finn R."/>
            <person name="Kale V."/>
            <person name="Holt S."/>
            <person name="Cochrane G."/>
            <person name="Meng A."/>
            <person name="Brown T."/>
            <person name="Cohen L."/>
        </authorList>
    </citation>
    <scope>NUCLEOTIDE SEQUENCE</scope>
    <source>
        <strain evidence="3">CCMP2222</strain>
    </source>
</reference>
<keyword evidence="1" id="KW-0175">Coiled coil</keyword>
<evidence type="ECO:0000256" key="2">
    <source>
        <dbReference type="SAM" id="MobiDB-lite"/>
    </source>
</evidence>
<dbReference type="EMBL" id="HBGQ01001273">
    <property type="protein sequence ID" value="CAD9364208.1"/>
    <property type="molecule type" value="Transcribed_RNA"/>
</dbReference>
<protein>
    <submittedName>
        <fullName evidence="3">Uncharacterized protein</fullName>
    </submittedName>
</protein>
<gene>
    <name evidence="3" type="ORF">AAND1436_LOCUS666</name>
</gene>